<keyword evidence="3 6" id="KW-0378">Hydrolase</keyword>
<keyword evidence="4 6" id="KW-0862">Zinc</keyword>
<dbReference type="Gene3D" id="3.30.2010.10">
    <property type="entry name" value="Metalloproteases ('zincins'), catalytic domain"/>
    <property type="match status" value="1"/>
</dbReference>
<keyword evidence="5 6" id="KW-0482">Metalloprotease</keyword>
<evidence type="ECO:0000256" key="1">
    <source>
        <dbReference type="ARBA" id="ARBA00022670"/>
    </source>
</evidence>
<reference evidence="10 11" key="1">
    <citation type="submission" date="2024-09" db="EMBL/GenBank/DDBJ databases">
        <title>Novel species of the genus Pelomonas and Roseateles isolated from streams.</title>
        <authorList>
            <person name="Lu H."/>
        </authorList>
    </citation>
    <scope>NUCLEOTIDE SEQUENCE [LARGE SCALE GENOMIC DNA]</scope>
    <source>
        <strain evidence="10 11">DC23W</strain>
    </source>
</reference>
<name>A0ABW7EQW9_9BURK</name>
<dbReference type="PANTHER" id="PTHR22726:SF1">
    <property type="entry name" value="METALLOENDOPEPTIDASE OMA1, MITOCHONDRIAL"/>
    <property type="match status" value="1"/>
</dbReference>
<keyword evidence="2" id="KW-0479">Metal-binding</keyword>
<evidence type="ECO:0000259" key="9">
    <source>
        <dbReference type="Pfam" id="PF01435"/>
    </source>
</evidence>
<dbReference type="InterPro" id="IPR051156">
    <property type="entry name" value="Mito/Outer_Membr_Metalloprot"/>
</dbReference>
<evidence type="ECO:0000256" key="6">
    <source>
        <dbReference type="RuleBase" id="RU003983"/>
    </source>
</evidence>
<keyword evidence="8" id="KW-0472">Membrane</keyword>
<feature type="domain" description="Peptidase M48" evidence="9">
    <location>
        <begin position="80"/>
        <end position="257"/>
    </location>
</feature>
<feature type="region of interest" description="Disordered" evidence="7">
    <location>
        <begin position="266"/>
        <end position="288"/>
    </location>
</feature>
<accession>A0ABW7EQW9</accession>
<evidence type="ECO:0000256" key="3">
    <source>
        <dbReference type="ARBA" id="ARBA00022801"/>
    </source>
</evidence>
<dbReference type="InterPro" id="IPR001915">
    <property type="entry name" value="Peptidase_M48"/>
</dbReference>
<dbReference type="PANTHER" id="PTHR22726">
    <property type="entry name" value="METALLOENDOPEPTIDASE OMA1"/>
    <property type="match status" value="1"/>
</dbReference>
<dbReference type="EMBL" id="JBIGHY010000003">
    <property type="protein sequence ID" value="MFG6414421.1"/>
    <property type="molecule type" value="Genomic_DNA"/>
</dbReference>
<dbReference type="RefSeq" id="WP_394470496.1">
    <property type="nucleotide sequence ID" value="NZ_JBIGHY010000003.1"/>
</dbReference>
<protein>
    <submittedName>
        <fullName evidence="10">M48 family metalloprotease</fullName>
        <ecNumber evidence="10">3.4.24.-</ecNumber>
    </submittedName>
</protein>
<evidence type="ECO:0000256" key="8">
    <source>
        <dbReference type="SAM" id="Phobius"/>
    </source>
</evidence>
<organism evidence="10 11">
    <name type="scientific">Pelomonas dachongensis</name>
    <dbReference type="NCBI Taxonomy" id="3299029"/>
    <lineage>
        <taxon>Bacteria</taxon>
        <taxon>Pseudomonadati</taxon>
        <taxon>Pseudomonadota</taxon>
        <taxon>Betaproteobacteria</taxon>
        <taxon>Burkholderiales</taxon>
        <taxon>Sphaerotilaceae</taxon>
        <taxon>Roseateles</taxon>
    </lineage>
</organism>
<keyword evidence="8" id="KW-1133">Transmembrane helix</keyword>
<keyword evidence="8" id="KW-0812">Transmembrane</keyword>
<keyword evidence="11" id="KW-1185">Reference proteome</keyword>
<gene>
    <name evidence="10" type="ORF">ACG02S_10990</name>
</gene>
<evidence type="ECO:0000313" key="10">
    <source>
        <dbReference type="EMBL" id="MFG6414421.1"/>
    </source>
</evidence>
<comment type="caution">
    <text evidence="10">The sequence shown here is derived from an EMBL/GenBank/DDBJ whole genome shotgun (WGS) entry which is preliminary data.</text>
</comment>
<evidence type="ECO:0000256" key="4">
    <source>
        <dbReference type="ARBA" id="ARBA00022833"/>
    </source>
</evidence>
<proteinExistence type="inferred from homology"/>
<dbReference type="Pfam" id="PF01435">
    <property type="entry name" value="Peptidase_M48"/>
    <property type="match status" value="1"/>
</dbReference>
<dbReference type="GO" id="GO:0008237">
    <property type="term" value="F:metallopeptidase activity"/>
    <property type="evidence" value="ECO:0007669"/>
    <property type="project" value="UniProtKB-KW"/>
</dbReference>
<keyword evidence="1 6" id="KW-0645">Protease</keyword>
<dbReference type="Proteomes" id="UP001606300">
    <property type="component" value="Unassembled WGS sequence"/>
</dbReference>
<sequence length="288" mass="29741">MTAPRLENRLPPEDLLERDDRPLRELAWLLGASLAALVLLVAVTGLSARWLAPKLPFRYEVALAERVFDAGPPADAAAAQRRAALQAVADRVAAVMALPPGMKIVVGDDASALVNAYATLGGRIRVFHGLLRKLDSEQALAALLAHEIAHVKHRHVAANMGHGMAVALLLSVVTPKGGAQAAQGLLGGAAQLALLGYSRDAERQADAEALAASLALYGHAGGLATLFTVLPQGDTPTGTTWLRSHPDTTARLAALQAAAAASGAALTGPATPLPTALQDLPAAGRDKR</sequence>
<evidence type="ECO:0000313" key="11">
    <source>
        <dbReference type="Proteomes" id="UP001606300"/>
    </source>
</evidence>
<dbReference type="EC" id="3.4.24.-" evidence="10"/>
<feature type="transmembrane region" description="Helical" evidence="8">
    <location>
        <begin position="26"/>
        <end position="48"/>
    </location>
</feature>
<evidence type="ECO:0000256" key="5">
    <source>
        <dbReference type="ARBA" id="ARBA00023049"/>
    </source>
</evidence>
<comment type="similarity">
    <text evidence="6">Belongs to the peptidase M48 family.</text>
</comment>
<evidence type="ECO:0000256" key="2">
    <source>
        <dbReference type="ARBA" id="ARBA00022723"/>
    </source>
</evidence>
<evidence type="ECO:0000256" key="7">
    <source>
        <dbReference type="SAM" id="MobiDB-lite"/>
    </source>
</evidence>
<comment type="cofactor">
    <cofactor evidence="6">
        <name>Zn(2+)</name>
        <dbReference type="ChEBI" id="CHEBI:29105"/>
    </cofactor>
    <text evidence="6">Binds 1 zinc ion per subunit.</text>
</comment>